<organism evidence="3 4">
    <name type="scientific">Candidatus Roizmanbacteria bacterium CG_4_10_14_0_2_um_filter_39_13</name>
    <dbReference type="NCBI Taxonomy" id="1974825"/>
    <lineage>
        <taxon>Bacteria</taxon>
        <taxon>Candidatus Roizmaniibacteriota</taxon>
    </lineage>
</organism>
<dbReference type="GO" id="GO:0015986">
    <property type="term" value="P:proton motive force-driven ATP synthesis"/>
    <property type="evidence" value="ECO:0007669"/>
    <property type="project" value="InterPro"/>
</dbReference>
<dbReference type="SUPFAM" id="SSF51344">
    <property type="entry name" value="Epsilon subunit of F1F0-ATP synthase N-terminal domain"/>
    <property type="match status" value="1"/>
</dbReference>
<feature type="domain" description="ATP synthase F1 complex delta/epsilon subunit N-terminal" evidence="2">
    <location>
        <begin position="30"/>
        <end position="103"/>
    </location>
</feature>
<evidence type="ECO:0000259" key="2">
    <source>
        <dbReference type="Pfam" id="PF02823"/>
    </source>
</evidence>
<dbReference type="Pfam" id="PF02823">
    <property type="entry name" value="ATP-synt_DE_N"/>
    <property type="match status" value="1"/>
</dbReference>
<accession>A0A2M7TZD0</accession>
<dbReference type="GO" id="GO:0045259">
    <property type="term" value="C:proton-transporting ATP synthase complex"/>
    <property type="evidence" value="ECO:0007669"/>
    <property type="project" value="UniProtKB-KW"/>
</dbReference>
<evidence type="ECO:0000256" key="1">
    <source>
        <dbReference type="ARBA" id="ARBA00023196"/>
    </source>
</evidence>
<name>A0A2M7TZD0_9BACT</name>
<dbReference type="EMBL" id="PFOB01000030">
    <property type="protein sequence ID" value="PIZ63167.1"/>
    <property type="molecule type" value="Genomic_DNA"/>
</dbReference>
<dbReference type="Proteomes" id="UP000228503">
    <property type="component" value="Unassembled WGS sequence"/>
</dbReference>
<dbReference type="InterPro" id="IPR036771">
    <property type="entry name" value="ATPsynth_dsu/esu_N"/>
</dbReference>
<keyword evidence="1" id="KW-0066">ATP synthesis</keyword>
<gene>
    <name evidence="3" type="ORF">COY16_02645</name>
</gene>
<protein>
    <recommendedName>
        <fullName evidence="2">ATP synthase F1 complex delta/epsilon subunit N-terminal domain-containing protein</fullName>
    </recommendedName>
</protein>
<evidence type="ECO:0000313" key="3">
    <source>
        <dbReference type="EMBL" id="PIZ63167.1"/>
    </source>
</evidence>
<reference evidence="4" key="1">
    <citation type="submission" date="2017-09" db="EMBL/GenBank/DDBJ databases">
        <title>Depth-based differentiation of microbial function through sediment-hosted aquifers and enrichment of novel symbionts in the deep terrestrial subsurface.</title>
        <authorList>
            <person name="Probst A.J."/>
            <person name="Ladd B."/>
            <person name="Jarett J.K."/>
            <person name="Geller-Mcgrath D.E."/>
            <person name="Sieber C.M.K."/>
            <person name="Emerson J.B."/>
            <person name="Anantharaman K."/>
            <person name="Thomas B.C."/>
            <person name="Malmstrom R."/>
            <person name="Stieglmeier M."/>
            <person name="Klingl A."/>
            <person name="Woyke T."/>
            <person name="Ryan C.M."/>
            <person name="Banfield J.F."/>
        </authorList>
    </citation>
    <scope>NUCLEOTIDE SEQUENCE [LARGE SCALE GENOMIC DNA]</scope>
</reference>
<dbReference type="InterPro" id="IPR020546">
    <property type="entry name" value="ATP_synth_F1_dsu/esu_N"/>
</dbReference>
<proteinExistence type="predicted"/>
<sequence>MVRGKITKKKLFRSFQTGSYIPMADKTINLLMMTPERKIFEGQVLSISCKNELGNLDILPEHSNFMSMIVEEITIRDLMGKEKKIPVEQAIIQVLKDMVVILMNINVSENDLVLKAIMEQFQE</sequence>
<evidence type="ECO:0000313" key="4">
    <source>
        <dbReference type="Proteomes" id="UP000228503"/>
    </source>
</evidence>
<keyword evidence="1" id="KW-0139">CF(1)</keyword>
<dbReference type="Gene3D" id="2.60.15.10">
    <property type="entry name" value="F0F1 ATP synthase delta/epsilon subunit, N-terminal"/>
    <property type="match status" value="1"/>
</dbReference>
<comment type="caution">
    <text evidence="3">The sequence shown here is derived from an EMBL/GenBank/DDBJ whole genome shotgun (WGS) entry which is preliminary data.</text>
</comment>
<dbReference type="AlphaFoldDB" id="A0A2M7TZD0"/>